<reference evidence="1 2" key="1">
    <citation type="submission" date="2018-04" db="EMBL/GenBank/DDBJ databases">
        <authorList>
            <person name="Vogel A."/>
        </authorList>
    </citation>
    <scope>NUCLEOTIDE SEQUENCE [LARGE SCALE GENOMIC DNA]</scope>
</reference>
<name>A0A484KYU1_9ASTE</name>
<protein>
    <submittedName>
        <fullName evidence="1">Uncharacterized protein</fullName>
    </submittedName>
</protein>
<dbReference type="Proteomes" id="UP000595140">
    <property type="component" value="Unassembled WGS sequence"/>
</dbReference>
<sequence>MNSCFARRILSRLRETPRRDGALESVGTGSGETSLKKSVENVASNFEQFVSRTLSAQIGQQNHGTSLGSLASETIDNLMKFLAQSLPRTLQSQ</sequence>
<dbReference type="AlphaFoldDB" id="A0A484KYU1"/>
<dbReference type="EMBL" id="OOIL02000802">
    <property type="protein sequence ID" value="VFQ69574.1"/>
    <property type="molecule type" value="Genomic_DNA"/>
</dbReference>
<evidence type="ECO:0000313" key="2">
    <source>
        <dbReference type="Proteomes" id="UP000595140"/>
    </source>
</evidence>
<accession>A0A484KYU1</accession>
<evidence type="ECO:0000313" key="1">
    <source>
        <dbReference type="EMBL" id="VFQ69574.1"/>
    </source>
</evidence>
<organism evidence="1 2">
    <name type="scientific">Cuscuta campestris</name>
    <dbReference type="NCBI Taxonomy" id="132261"/>
    <lineage>
        <taxon>Eukaryota</taxon>
        <taxon>Viridiplantae</taxon>
        <taxon>Streptophyta</taxon>
        <taxon>Embryophyta</taxon>
        <taxon>Tracheophyta</taxon>
        <taxon>Spermatophyta</taxon>
        <taxon>Magnoliopsida</taxon>
        <taxon>eudicotyledons</taxon>
        <taxon>Gunneridae</taxon>
        <taxon>Pentapetalae</taxon>
        <taxon>asterids</taxon>
        <taxon>lamiids</taxon>
        <taxon>Solanales</taxon>
        <taxon>Convolvulaceae</taxon>
        <taxon>Cuscuteae</taxon>
        <taxon>Cuscuta</taxon>
        <taxon>Cuscuta subgen. Grammica</taxon>
        <taxon>Cuscuta sect. Cleistogrammica</taxon>
    </lineage>
</organism>
<proteinExistence type="predicted"/>
<keyword evidence="2" id="KW-1185">Reference proteome</keyword>
<gene>
    <name evidence="1" type="ORF">CCAM_LOCUS11350</name>
</gene>